<evidence type="ECO:0000313" key="13">
    <source>
        <dbReference type="EMBL" id="TXC62214.1"/>
    </source>
</evidence>
<comment type="caution">
    <text evidence="13">The sequence shown here is derived from an EMBL/GenBank/DDBJ whole genome shotgun (WGS) entry which is preliminary data.</text>
</comment>
<comment type="similarity">
    <text evidence="2 10">Belongs to the GSP K family.</text>
</comment>
<dbReference type="PIRSF" id="PIRSF002786">
    <property type="entry name" value="XcpX"/>
    <property type="match status" value="1"/>
</dbReference>
<dbReference type="PANTHER" id="PTHR38831">
    <property type="entry name" value="TYPE II SECRETION SYSTEM PROTEIN K"/>
    <property type="match status" value="1"/>
</dbReference>
<dbReference type="InterPro" id="IPR045584">
    <property type="entry name" value="Pilin-like"/>
</dbReference>
<evidence type="ECO:0000256" key="10">
    <source>
        <dbReference type="PIRNR" id="PIRNR002786"/>
    </source>
</evidence>
<dbReference type="AlphaFoldDB" id="A0A5C6TP11"/>
<dbReference type="Proteomes" id="UP000321249">
    <property type="component" value="Unassembled WGS sequence"/>
</dbReference>
<dbReference type="OrthoDB" id="9788973at2"/>
<keyword evidence="4 10" id="KW-1003">Cell membrane</keyword>
<evidence type="ECO:0000313" key="14">
    <source>
        <dbReference type="Proteomes" id="UP000321249"/>
    </source>
</evidence>
<evidence type="ECO:0000256" key="3">
    <source>
        <dbReference type="ARBA" id="ARBA00022448"/>
    </source>
</evidence>
<dbReference type="InterPro" id="IPR005628">
    <property type="entry name" value="GspK"/>
</dbReference>
<dbReference type="GO" id="GO:0005886">
    <property type="term" value="C:plasma membrane"/>
    <property type="evidence" value="ECO:0007669"/>
    <property type="project" value="UniProtKB-SubCell"/>
</dbReference>
<evidence type="ECO:0000256" key="1">
    <source>
        <dbReference type="ARBA" id="ARBA00004533"/>
    </source>
</evidence>
<keyword evidence="9 10" id="KW-0472">Membrane</keyword>
<dbReference type="SUPFAM" id="SSF158544">
    <property type="entry name" value="GspK insert domain-like"/>
    <property type="match status" value="2"/>
</dbReference>
<keyword evidence="7" id="KW-0653">Protein transport</keyword>
<dbReference type="NCBIfam" id="NF037980">
    <property type="entry name" value="T2SS_GspK"/>
    <property type="match status" value="1"/>
</dbReference>
<keyword evidence="5 10" id="KW-0997">Cell inner membrane</keyword>
<protein>
    <recommendedName>
        <fullName evidence="10">Type II secretion system protein K</fullName>
    </recommendedName>
</protein>
<keyword evidence="3 10" id="KW-0813">Transport</keyword>
<name>A0A5C6TP11_9SPHN</name>
<dbReference type="Pfam" id="PF03934">
    <property type="entry name" value="T2SSK"/>
    <property type="match status" value="1"/>
</dbReference>
<evidence type="ECO:0000256" key="7">
    <source>
        <dbReference type="ARBA" id="ARBA00022927"/>
    </source>
</evidence>
<keyword evidence="6" id="KW-0812">Transmembrane</keyword>
<evidence type="ECO:0000256" key="5">
    <source>
        <dbReference type="ARBA" id="ARBA00022519"/>
    </source>
</evidence>
<dbReference type="RefSeq" id="WP_147041602.1">
    <property type="nucleotide sequence ID" value="NZ_BAABIR010000001.1"/>
</dbReference>
<dbReference type="SUPFAM" id="SSF54523">
    <property type="entry name" value="Pili subunits"/>
    <property type="match status" value="1"/>
</dbReference>
<keyword evidence="8" id="KW-1133">Transmembrane helix</keyword>
<dbReference type="EMBL" id="VOQQ01000001">
    <property type="protein sequence ID" value="TXC62214.1"/>
    <property type="molecule type" value="Genomic_DNA"/>
</dbReference>
<organism evidence="13 14">
    <name type="scientific">Allosphingosinicella ginsenosidimutans</name>
    <dbReference type="NCBI Taxonomy" id="1176539"/>
    <lineage>
        <taxon>Bacteria</taxon>
        <taxon>Pseudomonadati</taxon>
        <taxon>Pseudomonadota</taxon>
        <taxon>Alphaproteobacteria</taxon>
        <taxon>Sphingomonadales</taxon>
        <taxon>Sphingomonadaceae</taxon>
        <taxon>Allosphingosinicella</taxon>
    </lineage>
</organism>
<dbReference type="Pfam" id="PF21687">
    <property type="entry name" value="T2SSK_1st"/>
    <property type="match status" value="1"/>
</dbReference>
<keyword evidence="14" id="KW-1185">Reference proteome</keyword>
<dbReference type="GO" id="GO:0009306">
    <property type="term" value="P:protein secretion"/>
    <property type="evidence" value="ECO:0007669"/>
    <property type="project" value="InterPro"/>
</dbReference>
<feature type="domain" description="T2SS protein K second SAM-like" evidence="11">
    <location>
        <begin position="224"/>
        <end position="278"/>
    </location>
</feature>
<sequence length="329" mass="35116">MSGPAVPPRERGAALLAVLLLVAVVGAIAAATLEKLTLSRTAAANAAALDRARAFADGVERLGLLTIDDLIVRDTRRTTLEGGWNGRARDIPMPGGGLARVQVRDGGNCFNINSVVSGDPRTRLSRRESGVAEFIALMMALDVPQGDARRIAEAAADWADSDTIPGPGGAEDEAYMASPTPYRTGNTLFADVGELALVSGMTPRIMARLRPWLCALPTSDLAPINVNTLLPDQAPLVAMLAPGQIDLGRARAAIAARPAAGWNSQVDFWQAGPLRGLAVPLDLQLQPQLRTTWFALDVRVEVGDAEFHETTLVDARRRPSRLAARRWEE</sequence>
<evidence type="ECO:0000256" key="2">
    <source>
        <dbReference type="ARBA" id="ARBA00007246"/>
    </source>
</evidence>
<proteinExistence type="inferred from homology"/>
<reference evidence="13 14" key="1">
    <citation type="journal article" date="2015" name="J. Microbiol.">
        <title>Sphingosinicella ginsenosidimutans sp. nov., with ginsenoside converting activity.</title>
        <authorList>
            <person name="Kim J.K."/>
            <person name="Kang M.S."/>
            <person name="Park S.C."/>
            <person name="Kim K.M."/>
            <person name="Choi K."/>
            <person name="Yoon M.H."/>
            <person name="Im W.T."/>
        </authorList>
    </citation>
    <scope>NUCLEOTIDE SEQUENCE [LARGE SCALE GENOMIC DNA]</scope>
    <source>
        <strain evidence="13 14">BS-11</strain>
    </source>
</reference>
<dbReference type="Gene3D" id="1.10.40.60">
    <property type="entry name" value="EpsJ-like"/>
    <property type="match status" value="2"/>
</dbReference>
<feature type="domain" description="T2SS protein K first SAM-like" evidence="12">
    <location>
        <begin position="108"/>
        <end position="218"/>
    </location>
</feature>
<evidence type="ECO:0000259" key="12">
    <source>
        <dbReference type="Pfam" id="PF21687"/>
    </source>
</evidence>
<dbReference type="Gene3D" id="3.30.1300.30">
    <property type="entry name" value="GSPII I/J protein-like"/>
    <property type="match status" value="1"/>
</dbReference>
<evidence type="ECO:0000256" key="9">
    <source>
        <dbReference type="ARBA" id="ARBA00023136"/>
    </source>
</evidence>
<dbReference type="InterPro" id="IPR049179">
    <property type="entry name" value="T2SSK_SAM-like_2nd"/>
</dbReference>
<comment type="subcellular location">
    <subcellularLocation>
        <location evidence="1 10">Cell inner membrane</location>
    </subcellularLocation>
</comment>
<accession>A0A5C6TP11</accession>
<dbReference type="PANTHER" id="PTHR38831:SF1">
    <property type="entry name" value="TYPE II SECRETION SYSTEM PROTEIN K-RELATED"/>
    <property type="match status" value="1"/>
</dbReference>
<evidence type="ECO:0000256" key="6">
    <source>
        <dbReference type="ARBA" id="ARBA00022692"/>
    </source>
</evidence>
<gene>
    <name evidence="13" type="ORF">FRZ32_00250</name>
</gene>
<evidence type="ECO:0000256" key="4">
    <source>
        <dbReference type="ARBA" id="ARBA00022475"/>
    </source>
</evidence>
<dbReference type="InterPro" id="IPR049031">
    <property type="entry name" value="T2SSK_SAM-like_1st"/>
</dbReference>
<dbReference type="InterPro" id="IPR038072">
    <property type="entry name" value="GspK_central_sf"/>
</dbReference>
<evidence type="ECO:0000256" key="8">
    <source>
        <dbReference type="ARBA" id="ARBA00022989"/>
    </source>
</evidence>
<evidence type="ECO:0000259" key="11">
    <source>
        <dbReference type="Pfam" id="PF03934"/>
    </source>
</evidence>